<reference evidence="4 5" key="1">
    <citation type="submission" date="2019-03" db="EMBL/GenBank/DDBJ databases">
        <title>Genomic Encyclopedia of Type Strains, Phase IV (KMG-IV): sequencing the most valuable type-strain genomes for metagenomic binning, comparative biology and taxonomic classification.</title>
        <authorList>
            <person name="Goeker M."/>
        </authorList>
    </citation>
    <scope>NUCLEOTIDE SEQUENCE [LARGE SCALE GENOMIC DNA]</scope>
    <source>
        <strain evidence="4 5">DSM 26377</strain>
    </source>
</reference>
<dbReference type="OrthoDB" id="5295226at2"/>
<dbReference type="GO" id="GO:0003700">
    <property type="term" value="F:DNA-binding transcription factor activity"/>
    <property type="evidence" value="ECO:0007669"/>
    <property type="project" value="InterPro"/>
</dbReference>
<keyword evidence="1" id="KW-0805">Transcription regulation</keyword>
<comment type="caution">
    <text evidence="4">The sequence shown here is derived from an EMBL/GenBank/DDBJ whole genome shotgun (WGS) entry which is preliminary data.</text>
</comment>
<keyword evidence="2" id="KW-0804">Transcription</keyword>
<dbReference type="GO" id="GO:0043565">
    <property type="term" value="F:sequence-specific DNA binding"/>
    <property type="evidence" value="ECO:0007669"/>
    <property type="project" value="InterPro"/>
</dbReference>
<dbReference type="PANTHER" id="PTHR43436:SF1">
    <property type="entry name" value="TRANSCRIPTIONAL REGULATORY PROTEIN"/>
    <property type="match status" value="1"/>
</dbReference>
<evidence type="ECO:0000256" key="1">
    <source>
        <dbReference type="ARBA" id="ARBA00023015"/>
    </source>
</evidence>
<keyword evidence="5" id="KW-1185">Reference proteome</keyword>
<dbReference type="AlphaFoldDB" id="A0A4S3JZ88"/>
<accession>A0A4S3JZ88</accession>
<dbReference type="InterPro" id="IPR009057">
    <property type="entry name" value="Homeodomain-like_sf"/>
</dbReference>
<organism evidence="4 5">
    <name type="scientific">Panacagrimonas perspica</name>
    <dbReference type="NCBI Taxonomy" id="381431"/>
    <lineage>
        <taxon>Bacteria</taxon>
        <taxon>Pseudomonadati</taxon>
        <taxon>Pseudomonadota</taxon>
        <taxon>Gammaproteobacteria</taxon>
        <taxon>Nevskiales</taxon>
        <taxon>Nevskiaceae</taxon>
        <taxon>Panacagrimonas</taxon>
    </lineage>
</organism>
<sequence>MNHCHVERGVDEPQQRLHRVMLITRNRIAFCGPFGRPSSRCLGSWTFYVSADEPFHLDEEGQDGRSTRFALVAPWSRHRVVPSGRDLSVLLIEPDSVDVPAMCAALMGSPEAQQRTADAIRDGFRNNPSAAADFDVHFFGGALPCRRLDHRVRRVIDLIAAPETSRLSAEQYASQVFLSSSRFMHLFSEQTQTTFRRFRSWKRARRFLTMLTGQPRLVDVALDAGYADSTHLSRCVRSCYGYTPAVMCGASRALAVVARA</sequence>
<dbReference type="PROSITE" id="PS01124">
    <property type="entry name" value="HTH_ARAC_FAMILY_2"/>
    <property type="match status" value="1"/>
</dbReference>
<evidence type="ECO:0000259" key="3">
    <source>
        <dbReference type="PROSITE" id="PS01124"/>
    </source>
</evidence>
<feature type="domain" description="HTH araC/xylS-type" evidence="3">
    <location>
        <begin position="153"/>
        <end position="245"/>
    </location>
</feature>
<dbReference type="PANTHER" id="PTHR43436">
    <property type="entry name" value="ARAC-FAMILY TRANSCRIPTIONAL REGULATOR"/>
    <property type="match status" value="1"/>
</dbReference>
<proteinExistence type="predicted"/>
<dbReference type="InterPro" id="IPR018060">
    <property type="entry name" value="HTH_AraC"/>
</dbReference>
<dbReference type="SMART" id="SM00342">
    <property type="entry name" value="HTH_ARAC"/>
    <property type="match status" value="1"/>
</dbReference>
<name>A0A4S3JZ88_9GAMM</name>
<dbReference type="Pfam" id="PF12833">
    <property type="entry name" value="HTH_18"/>
    <property type="match status" value="1"/>
</dbReference>
<evidence type="ECO:0000256" key="2">
    <source>
        <dbReference type="ARBA" id="ARBA00023163"/>
    </source>
</evidence>
<dbReference type="SUPFAM" id="SSF46689">
    <property type="entry name" value="Homeodomain-like"/>
    <property type="match status" value="1"/>
</dbReference>
<gene>
    <name evidence="4" type="ORF">DFR24_2212</name>
</gene>
<dbReference type="EMBL" id="SOBT01000008">
    <property type="protein sequence ID" value="TDU32807.1"/>
    <property type="molecule type" value="Genomic_DNA"/>
</dbReference>
<dbReference type="Gene3D" id="1.10.10.60">
    <property type="entry name" value="Homeodomain-like"/>
    <property type="match status" value="1"/>
</dbReference>
<evidence type="ECO:0000313" key="5">
    <source>
        <dbReference type="Proteomes" id="UP000295341"/>
    </source>
</evidence>
<keyword evidence="4" id="KW-0238">DNA-binding</keyword>
<evidence type="ECO:0000313" key="4">
    <source>
        <dbReference type="EMBL" id="TDU32807.1"/>
    </source>
</evidence>
<protein>
    <submittedName>
        <fullName evidence="4">AraC-like DNA-binding protein</fullName>
    </submittedName>
</protein>
<dbReference type="Proteomes" id="UP000295341">
    <property type="component" value="Unassembled WGS sequence"/>
</dbReference>